<dbReference type="AlphaFoldDB" id="A0A4Q9PFV4"/>
<dbReference type="Proteomes" id="UP000292082">
    <property type="component" value="Unassembled WGS sequence"/>
</dbReference>
<feature type="non-terminal residue" evidence="2">
    <location>
        <position position="247"/>
    </location>
</feature>
<keyword evidence="3" id="KW-1185">Reference proteome</keyword>
<reference evidence="2 3" key="1">
    <citation type="submission" date="2019-01" db="EMBL/GenBank/DDBJ databases">
        <title>Draft genome sequences of three monokaryotic isolates of the white-rot basidiomycete fungus Dichomitus squalens.</title>
        <authorList>
            <consortium name="DOE Joint Genome Institute"/>
            <person name="Lopez S.C."/>
            <person name="Andreopoulos B."/>
            <person name="Pangilinan J."/>
            <person name="Lipzen A."/>
            <person name="Riley R."/>
            <person name="Ahrendt S."/>
            <person name="Ng V."/>
            <person name="Barry K."/>
            <person name="Daum C."/>
            <person name="Grigoriev I.V."/>
            <person name="Hilden K.S."/>
            <person name="Makela M.R."/>
            <person name="de Vries R.P."/>
        </authorList>
    </citation>
    <scope>NUCLEOTIDE SEQUENCE [LARGE SCALE GENOMIC DNA]</scope>
    <source>
        <strain evidence="2 3">CBS 464.89</strain>
    </source>
</reference>
<evidence type="ECO:0000256" key="1">
    <source>
        <dbReference type="SAM" id="MobiDB-lite"/>
    </source>
</evidence>
<name>A0A4Q9PFV4_9APHY</name>
<feature type="region of interest" description="Disordered" evidence="1">
    <location>
        <begin position="48"/>
        <end position="76"/>
    </location>
</feature>
<feature type="compositionally biased region" description="Basic and acidic residues" evidence="1">
    <location>
        <begin position="52"/>
        <end position="76"/>
    </location>
</feature>
<dbReference type="EMBL" id="ML145363">
    <property type="protein sequence ID" value="TBU51206.1"/>
    <property type="molecule type" value="Genomic_DNA"/>
</dbReference>
<accession>A0A4Q9PFV4</accession>
<organism evidence="2 3">
    <name type="scientific">Dichomitus squalens</name>
    <dbReference type="NCBI Taxonomy" id="114155"/>
    <lineage>
        <taxon>Eukaryota</taxon>
        <taxon>Fungi</taxon>
        <taxon>Dikarya</taxon>
        <taxon>Basidiomycota</taxon>
        <taxon>Agaricomycotina</taxon>
        <taxon>Agaricomycetes</taxon>
        <taxon>Polyporales</taxon>
        <taxon>Polyporaceae</taxon>
        <taxon>Dichomitus</taxon>
    </lineage>
</organism>
<evidence type="ECO:0000313" key="2">
    <source>
        <dbReference type="EMBL" id="TBU51206.1"/>
    </source>
</evidence>
<sequence>MAQRCEGCGNNFKDLTRHRAKCARAYDLLAGGLKRCVDEDNRRQALRKAKKQQWEDKKKAQIAERKAREAERRAHLEEERAASTFRDMVPSSLRGLPSLLTPVVPPPLATPSPLHFDSPFVLPNDPDIEMEDLELPPPQPRTYVEDAPEEHEPHADNRVYPLHTMDLPPGAPRPPYYDTTPNDYGIFRRYTLVPKRDPEEGLTTADFADAATHLHPAADRRERNPLHAFGATFADGLARARDVAARS</sequence>
<proteinExistence type="predicted"/>
<protein>
    <submittedName>
        <fullName evidence="2">Uncharacterized protein</fullName>
    </submittedName>
</protein>
<evidence type="ECO:0000313" key="3">
    <source>
        <dbReference type="Proteomes" id="UP000292082"/>
    </source>
</evidence>
<gene>
    <name evidence="2" type="ORF">BD310DRAFT_982817</name>
</gene>